<protein>
    <submittedName>
        <fullName evidence="3">Uncharacterized protein</fullName>
    </submittedName>
</protein>
<evidence type="ECO:0000313" key="4">
    <source>
        <dbReference type="Proteomes" id="UP000541033"/>
    </source>
</evidence>
<keyword evidence="2" id="KW-0472">Membrane</keyword>
<keyword evidence="4" id="KW-1185">Reference proteome</keyword>
<organism evidence="3 4">
    <name type="scientific">Lysinibacter cavernae</name>
    <dbReference type="NCBI Taxonomy" id="1640652"/>
    <lineage>
        <taxon>Bacteria</taxon>
        <taxon>Bacillati</taxon>
        <taxon>Actinomycetota</taxon>
        <taxon>Actinomycetes</taxon>
        <taxon>Micrococcales</taxon>
        <taxon>Microbacteriaceae</taxon>
        <taxon>Lysinibacter</taxon>
    </lineage>
</organism>
<feature type="region of interest" description="Disordered" evidence="1">
    <location>
        <begin position="229"/>
        <end position="257"/>
    </location>
</feature>
<gene>
    <name evidence="3" type="ORF">FHX76_002589</name>
</gene>
<feature type="transmembrane region" description="Helical" evidence="2">
    <location>
        <begin position="185"/>
        <end position="205"/>
    </location>
</feature>
<keyword evidence="2" id="KW-1133">Transmembrane helix</keyword>
<dbReference type="RefSeq" id="WP_167151193.1">
    <property type="nucleotide sequence ID" value="NZ_JAAMOX010000002.1"/>
</dbReference>
<evidence type="ECO:0000256" key="1">
    <source>
        <dbReference type="SAM" id="MobiDB-lite"/>
    </source>
</evidence>
<name>A0A7X5R2X3_9MICO</name>
<feature type="transmembrane region" description="Helical" evidence="2">
    <location>
        <begin position="269"/>
        <end position="288"/>
    </location>
</feature>
<sequence>MDAFEDQILIKPRPDEDFYVFYSTLHFSPMEWGPRSDYEDLEDLAEDFERADKYGSSSNQDATFHWNDWNVEIRDGWAPGIVPDLAVAATIDREDLRELCESDVGAGFTVVPRSVKWSYATEQTEPPKLKVLIPRKEKGEDSLWFSGIVSLISLPLLLILIAAFLDSPTLTTPADWWGANGASLAGMGFVLLFAAFGTGTFVGTIRERRSRERAKLAWLEARRTRPAASAEDVARRRRNHAQKQPRPQNKKPSAIDEDEDLFGIGPRNWAGLSVLCVVVLLASLYPLFTIPPMLTGQTAYDGNVMLVSATMLAFSAGLASVIPHAFVSNDGSIPSLTDERYSVALFWYLAAMMAICAVLLALAPFLALFDGYSLDSVVRGLGYVSWEAIPVWIGGLLYYAVSATLFFFLVRGVWRRFSRPIPFRSYRRARLG</sequence>
<evidence type="ECO:0000256" key="2">
    <source>
        <dbReference type="SAM" id="Phobius"/>
    </source>
</evidence>
<proteinExistence type="predicted"/>
<feature type="transmembrane region" description="Helical" evidence="2">
    <location>
        <begin position="389"/>
        <end position="410"/>
    </location>
</feature>
<dbReference type="EMBL" id="JAAMOX010000002">
    <property type="protein sequence ID" value="NIH54693.1"/>
    <property type="molecule type" value="Genomic_DNA"/>
</dbReference>
<reference evidence="3 4" key="1">
    <citation type="submission" date="2020-02" db="EMBL/GenBank/DDBJ databases">
        <title>Sequencing the genomes of 1000 actinobacteria strains.</title>
        <authorList>
            <person name="Klenk H.-P."/>
        </authorList>
    </citation>
    <scope>NUCLEOTIDE SEQUENCE [LARGE SCALE GENOMIC DNA]</scope>
    <source>
        <strain evidence="3 4">DSM 27960</strain>
    </source>
</reference>
<feature type="transmembrane region" description="Helical" evidence="2">
    <location>
        <begin position="346"/>
        <end position="369"/>
    </location>
</feature>
<keyword evidence="2" id="KW-0812">Transmembrane</keyword>
<evidence type="ECO:0000313" key="3">
    <source>
        <dbReference type="EMBL" id="NIH54693.1"/>
    </source>
</evidence>
<dbReference type="AlphaFoldDB" id="A0A7X5R2X3"/>
<comment type="caution">
    <text evidence="3">The sequence shown here is derived from an EMBL/GenBank/DDBJ whole genome shotgun (WGS) entry which is preliminary data.</text>
</comment>
<dbReference type="Proteomes" id="UP000541033">
    <property type="component" value="Unassembled WGS sequence"/>
</dbReference>
<accession>A0A7X5R2X3</accession>
<feature type="transmembrane region" description="Helical" evidence="2">
    <location>
        <begin position="304"/>
        <end position="326"/>
    </location>
</feature>
<feature type="transmembrane region" description="Helical" evidence="2">
    <location>
        <begin position="143"/>
        <end position="165"/>
    </location>
</feature>